<sequence length="753" mass="84245">MSDDKADATTPPPDPPSSGDSKPATESPDATSSSGPGGAKEPDQQDLDEAYLRGRALTTSGAMTFNRDASIEDLQVGDRYIYYNYRFSSSSGDLRAVPVRDEVLQWVRSRYVPVVNYGDLLDTLERMQVLVLNGRPDTGRFTTALRLLNAFTTGKISRVDGSEELAKFGESELEDDHGYLVELSQPQAEALTERVLEELAGKLKLKGAYFVVICHRDGQDHMLGEFARPCLPPDVDDLILSHLREDLRDEDCDIGAVIQQLNANHGLRSALAAEPKPSEVAQIAGFLAEMARGEIDLSGVETRAALLVRKQVEEWFAELAGPVSTLPEALRLTAFRISLAVFNSSEYDVVVNAGGALATKLLKKAKGEHAKRPEESLFAEDHGVNLPASRATMEDGIVSFGGVGTPTKLVMFADDRFPVVLLSHLWHRHHKLREAVLEWLTELSDDSRPMVWVRAAQTMGLFCSLSFSGTFTENIAPLAETEGVEGERRRWFAAIALDQAARDERMTDAVFERLQEWRRYGNEAQQWTAAMALGYDLGLRRIGDALRELRVLGTPSERRSGLQSVGHSDLVRVAGYSVANLLAFGEVPSVLLQLADWTRSERQSVRELARWSIKYLIFLRGYDRHRLVHSVGRSDRLGTMDRKRWPLLLTLVENDPSRTYEISDLVRWGLRSRDRGEVMQRLFRLWVHTAEKDPACLDALAAFIPHLIAGHGDFRRLQHLIERMRRDWSDPVEENTARVLENAIQLHSERTAS</sequence>
<proteinExistence type="predicted"/>
<gene>
    <name evidence="2" type="ORF">NZH93_47720</name>
</gene>
<evidence type="ECO:0000313" key="2">
    <source>
        <dbReference type="EMBL" id="MCS7484566.1"/>
    </source>
</evidence>
<evidence type="ECO:0000313" key="3">
    <source>
        <dbReference type="Proteomes" id="UP001141259"/>
    </source>
</evidence>
<dbReference type="RefSeq" id="WP_259630013.1">
    <property type="nucleotide sequence ID" value="NZ_JANYMP010000049.1"/>
</dbReference>
<dbReference type="AlphaFoldDB" id="A0A9X2VX44"/>
<organism evidence="2 3">
    <name type="scientific">Umezawaea endophytica</name>
    <dbReference type="NCBI Taxonomy" id="1654476"/>
    <lineage>
        <taxon>Bacteria</taxon>
        <taxon>Bacillati</taxon>
        <taxon>Actinomycetota</taxon>
        <taxon>Actinomycetes</taxon>
        <taxon>Pseudonocardiales</taxon>
        <taxon>Pseudonocardiaceae</taxon>
        <taxon>Umezawaea</taxon>
    </lineage>
</organism>
<reference evidence="2" key="1">
    <citation type="submission" date="2022-08" db="EMBL/GenBank/DDBJ databases">
        <authorList>
            <person name="Tistechok S."/>
            <person name="Samborskyy M."/>
            <person name="Roman I."/>
        </authorList>
    </citation>
    <scope>NUCLEOTIDE SEQUENCE</scope>
    <source>
        <strain evidence="2">DSM 103496</strain>
    </source>
</reference>
<dbReference type="SUPFAM" id="SSF48371">
    <property type="entry name" value="ARM repeat"/>
    <property type="match status" value="1"/>
</dbReference>
<dbReference type="InterPro" id="IPR016024">
    <property type="entry name" value="ARM-type_fold"/>
</dbReference>
<keyword evidence="3" id="KW-1185">Reference proteome</keyword>
<evidence type="ECO:0008006" key="4">
    <source>
        <dbReference type="Google" id="ProtNLM"/>
    </source>
</evidence>
<comment type="caution">
    <text evidence="2">The sequence shown here is derived from an EMBL/GenBank/DDBJ whole genome shotgun (WGS) entry which is preliminary data.</text>
</comment>
<accession>A0A9X2VX44</accession>
<protein>
    <recommendedName>
        <fullName evidence="4">LigA protein</fullName>
    </recommendedName>
</protein>
<name>A0A9X2VX44_9PSEU</name>
<dbReference type="Proteomes" id="UP001141259">
    <property type="component" value="Unassembled WGS sequence"/>
</dbReference>
<feature type="region of interest" description="Disordered" evidence="1">
    <location>
        <begin position="1"/>
        <end position="44"/>
    </location>
</feature>
<evidence type="ECO:0000256" key="1">
    <source>
        <dbReference type="SAM" id="MobiDB-lite"/>
    </source>
</evidence>
<dbReference type="EMBL" id="JANYMP010000049">
    <property type="protein sequence ID" value="MCS7484566.1"/>
    <property type="molecule type" value="Genomic_DNA"/>
</dbReference>